<comment type="cofactor">
    <cofactor evidence="8">
        <name>[2Fe-2S] cluster</name>
        <dbReference type="ChEBI" id="CHEBI:190135"/>
    </cofactor>
</comment>
<sequence length="105" mass="11274">MATYQVEVIYQGQSQTFSADSEQTILESAQAAGIELPSSCLSGVCTTCAGRVLSGEIEQPDAMGVGPEPAKQGFTLLCVAYPRSDLKIETHQEDALYDLQFGQPR</sequence>
<dbReference type="InterPro" id="IPR006058">
    <property type="entry name" value="2Fe2S_fd_BS"/>
</dbReference>
<dbReference type="InterPro" id="IPR036010">
    <property type="entry name" value="2Fe-2S_ferredoxin-like_sf"/>
</dbReference>
<dbReference type="InterPro" id="IPR012675">
    <property type="entry name" value="Beta-grasp_dom_sf"/>
</dbReference>
<evidence type="ECO:0000313" key="10">
    <source>
        <dbReference type="EMBL" id="AZB71491.1"/>
    </source>
</evidence>
<evidence type="ECO:0000313" key="11">
    <source>
        <dbReference type="Proteomes" id="UP000267249"/>
    </source>
</evidence>
<evidence type="ECO:0000256" key="5">
    <source>
        <dbReference type="ARBA" id="ARBA00022982"/>
    </source>
</evidence>
<evidence type="ECO:0000256" key="6">
    <source>
        <dbReference type="ARBA" id="ARBA00023004"/>
    </source>
</evidence>
<dbReference type="SUPFAM" id="SSF54292">
    <property type="entry name" value="2Fe-2S ferredoxin-like"/>
    <property type="match status" value="1"/>
</dbReference>
<evidence type="ECO:0000256" key="2">
    <source>
        <dbReference type="ARBA" id="ARBA00022448"/>
    </source>
</evidence>
<reference evidence="10 11" key="1">
    <citation type="journal article" date="2018" name="Sci. Rep.">
        <title>Genome Features and Biochemical Characteristics of a Robust, Fast Growing and Naturally Transformable Cyanobacterium Synechococcus elongatus PCC 11801 Isolated from India.</title>
        <authorList>
            <person name="Jaiswal D."/>
            <person name="Sengupta A."/>
            <person name="Sohoni S."/>
            <person name="Sengupta S."/>
            <person name="Phadnavis A.G."/>
            <person name="Pakrasi H.B."/>
            <person name="Wangikar P.P."/>
        </authorList>
    </citation>
    <scope>NUCLEOTIDE SEQUENCE [LARGE SCALE GENOMIC DNA]</scope>
    <source>
        <strain evidence="10 11">PCC 11801</strain>
    </source>
</reference>
<proteinExistence type="inferred from homology"/>
<dbReference type="InterPro" id="IPR010241">
    <property type="entry name" value="Fd_pln"/>
</dbReference>
<keyword evidence="4" id="KW-0479">Metal-binding</keyword>
<dbReference type="GO" id="GO:0051537">
    <property type="term" value="F:2 iron, 2 sulfur cluster binding"/>
    <property type="evidence" value="ECO:0007669"/>
    <property type="project" value="UniProtKB-KW"/>
</dbReference>
<evidence type="ECO:0000259" key="9">
    <source>
        <dbReference type="PROSITE" id="PS51085"/>
    </source>
</evidence>
<evidence type="ECO:0000256" key="3">
    <source>
        <dbReference type="ARBA" id="ARBA00022714"/>
    </source>
</evidence>
<keyword evidence="3" id="KW-0001">2Fe-2S</keyword>
<dbReference type="Gene3D" id="3.10.20.30">
    <property type="match status" value="1"/>
</dbReference>
<dbReference type="EMBL" id="CP030139">
    <property type="protein sequence ID" value="AZB71491.1"/>
    <property type="molecule type" value="Genomic_DNA"/>
</dbReference>
<dbReference type="GO" id="GO:0022900">
    <property type="term" value="P:electron transport chain"/>
    <property type="evidence" value="ECO:0007669"/>
    <property type="project" value="InterPro"/>
</dbReference>
<name>A0AAN1UTF6_SYNEL</name>
<evidence type="ECO:0000256" key="4">
    <source>
        <dbReference type="ARBA" id="ARBA00022723"/>
    </source>
</evidence>
<dbReference type="PROSITE" id="PS51085">
    <property type="entry name" value="2FE2S_FER_2"/>
    <property type="match status" value="1"/>
</dbReference>
<gene>
    <name evidence="10" type="ORF">DOP62_00995</name>
</gene>
<accession>A0AAN1UTF6</accession>
<keyword evidence="2" id="KW-0813">Transport</keyword>
<comment type="similarity">
    <text evidence="1">Belongs to the 2Fe2S plant-type ferredoxin family.</text>
</comment>
<dbReference type="AlphaFoldDB" id="A0AAN1UTF6"/>
<dbReference type="Pfam" id="PF00111">
    <property type="entry name" value="Fer2"/>
    <property type="match status" value="1"/>
</dbReference>
<feature type="domain" description="2Fe-2S ferredoxin-type" evidence="9">
    <location>
        <begin position="4"/>
        <end position="94"/>
    </location>
</feature>
<keyword evidence="5" id="KW-0249">Electron transport</keyword>
<dbReference type="NCBIfam" id="TIGR02008">
    <property type="entry name" value="fdx_plant"/>
    <property type="match status" value="1"/>
</dbReference>
<dbReference type="InterPro" id="IPR001041">
    <property type="entry name" value="2Fe-2S_ferredoxin-type"/>
</dbReference>
<evidence type="ECO:0000256" key="7">
    <source>
        <dbReference type="ARBA" id="ARBA00023014"/>
    </source>
</evidence>
<dbReference type="Proteomes" id="UP000267249">
    <property type="component" value="Chromosome"/>
</dbReference>
<dbReference type="PANTHER" id="PTHR43112">
    <property type="entry name" value="FERREDOXIN"/>
    <property type="match status" value="1"/>
</dbReference>
<evidence type="ECO:0000256" key="1">
    <source>
        <dbReference type="ARBA" id="ARBA00007874"/>
    </source>
</evidence>
<dbReference type="GO" id="GO:0046872">
    <property type="term" value="F:metal ion binding"/>
    <property type="evidence" value="ECO:0007669"/>
    <property type="project" value="UniProtKB-KW"/>
</dbReference>
<keyword evidence="7" id="KW-0411">Iron-sulfur</keyword>
<protein>
    <submittedName>
        <fullName evidence="10">2Fe-2S iron-sulfur cluster-binding protein</fullName>
    </submittedName>
</protein>
<dbReference type="RefSeq" id="WP_208674845.1">
    <property type="nucleotide sequence ID" value="NZ_CP030139.2"/>
</dbReference>
<organism evidence="10 11">
    <name type="scientific">Synechococcus elongatus PCC 11801</name>
    <dbReference type="NCBI Taxonomy" id="2219813"/>
    <lineage>
        <taxon>Bacteria</taxon>
        <taxon>Bacillati</taxon>
        <taxon>Cyanobacteriota</taxon>
        <taxon>Cyanophyceae</taxon>
        <taxon>Synechococcales</taxon>
        <taxon>Synechococcaceae</taxon>
        <taxon>Synechococcus</taxon>
    </lineage>
</organism>
<keyword evidence="6" id="KW-0408">Iron</keyword>
<evidence type="ECO:0000256" key="8">
    <source>
        <dbReference type="ARBA" id="ARBA00034078"/>
    </source>
</evidence>
<dbReference type="PANTHER" id="PTHR43112:SF10">
    <property type="entry name" value="FERREDOXIN C 2, CHLOROPLASTIC"/>
    <property type="match status" value="1"/>
</dbReference>
<dbReference type="CDD" id="cd00207">
    <property type="entry name" value="fer2"/>
    <property type="match status" value="1"/>
</dbReference>
<dbReference type="PROSITE" id="PS00197">
    <property type="entry name" value="2FE2S_FER_1"/>
    <property type="match status" value="1"/>
</dbReference>
<dbReference type="GO" id="GO:0009055">
    <property type="term" value="F:electron transfer activity"/>
    <property type="evidence" value="ECO:0007669"/>
    <property type="project" value="InterPro"/>
</dbReference>